<name>A0A6G8JGM1_9PAST</name>
<dbReference type="NCBIfam" id="TIGR01635">
    <property type="entry name" value="tail_comp_S"/>
    <property type="match status" value="1"/>
</dbReference>
<sequence>MLQIRLDADGAIRSLAQTATNLQQGKKLYGVLGEALRTIHKQRFEKEQASPEGEKWQPLSPKYRAKKKRNADKVLIKDGYLKNLLRYRADDNSVVFGSDRKYARLHQFGSQKASGRGSGVSARPWLGVSEQNKDYLLAKTEHFIRRIISQS</sequence>
<dbReference type="RefSeq" id="WP_165888584.1">
    <property type="nucleotide sequence ID" value="NZ_CP015030.1"/>
</dbReference>
<accession>A0A6G8JGM1</accession>
<reference evidence="1 2" key="1">
    <citation type="submission" date="2016-03" db="EMBL/GenBank/DDBJ databases">
        <authorList>
            <person name="Bojesen A.M."/>
            <person name="Planet P."/>
            <person name="Hansen M.J."/>
        </authorList>
    </citation>
    <scope>NUCLEOTIDE SEQUENCE [LARGE SCALE GENOMIC DNA]</scope>
    <source>
        <strain evidence="1 2">B 234/94</strain>
    </source>
</reference>
<dbReference type="EMBL" id="CP015030">
    <property type="protein sequence ID" value="QIM66340.1"/>
    <property type="molecule type" value="Genomic_DNA"/>
</dbReference>
<protein>
    <submittedName>
        <fullName evidence="1">Phage virion morphogenesis protein</fullName>
    </submittedName>
</protein>
<dbReference type="Proteomes" id="UP000501366">
    <property type="component" value="Chromosome"/>
</dbReference>
<gene>
    <name evidence="1" type="ORF">A4G16_02605</name>
</gene>
<evidence type="ECO:0000313" key="1">
    <source>
        <dbReference type="EMBL" id="QIM66340.1"/>
    </source>
</evidence>
<dbReference type="AlphaFoldDB" id="A0A6G8JGM1"/>
<dbReference type="InterPro" id="IPR006522">
    <property type="entry name" value="Phage_virion_morphogenesis"/>
</dbReference>
<organism evidence="1 2">
    <name type="scientific">Mannheimia granulomatis</name>
    <dbReference type="NCBI Taxonomy" id="85402"/>
    <lineage>
        <taxon>Bacteria</taxon>
        <taxon>Pseudomonadati</taxon>
        <taxon>Pseudomonadota</taxon>
        <taxon>Gammaproteobacteria</taxon>
        <taxon>Pasteurellales</taxon>
        <taxon>Pasteurellaceae</taxon>
        <taxon>Mannheimia</taxon>
    </lineage>
</organism>
<proteinExistence type="predicted"/>
<dbReference type="KEGG" id="mgra:A4G16_02605"/>
<dbReference type="Pfam" id="PF05069">
    <property type="entry name" value="Phage_tail_S"/>
    <property type="match status" value="1"/>
</dbReference>
<evidence type="ECO:0000313" key="2">
    <source>
        <dbReference type="Proteomes" id="UP000501366"/>
    </source>
</evidence>